<dbReference type="Proteomes" id="UP001160519">
    <property type="component" value="Unassembled WGS sequence"/>
</dbReference>
<reference evidence="3" key="1">
    <citation type="submission" date="2023-01" db="EMBL/GenBank/DDBJ databases">
        <title>Biogeochemical cycle of methane in antarctic sediments.</title>
        <authorList>
            <person name="Roldan D.M."/>
            <person name="Menes R.J."/>
        </authorList>
    </citation>
    <scope>NUCLEOTIDE SEQUENCE [LARGE SCALE GENOMIC DNA]</scope>
    <source>
        <strain evidence="3">K-2018 MAG008</strain>
    </source>
</reference>
<feature type="compositionally biased region" description="Low complexity" evidence="1">
    <location>
        <begin position="58"/>
        <end position="78"/>
    </location>
</feature>
<gene>
    <name evidence="3" type="ORF">PSU93_14720</name>
</gene>
<dbReference type="Pfam" id="PF18974">
    <property type="entry name" value="DUF5710"/>
    <property type="match status" value="1"/>
</dbReference>
<protein>
    <submittedName>
        <fullName evidence="3">DUF5710 domain-containing protein</fullName>
    </submittedName>
</protein>
<comment type="caution">
    <text evidence="3">The sequence shown here is derived from an EMBL/GenBank/DDBJ whole genome shotgun (WGS) entry which is preliminary data.</text>
</comment>
<accession>A0AA43TJ99</accession>
<dbReference type="AlphaFoldDB" id="A0AA43TJ99"/>
<proteinExistence type="predicted"/>
<organism evidence="3 4">
    <name type="scientific">Candidatus Methylobacter titanis</name>
    <dbReference type="NCBI Taxonomy" id="3053457"/>
    <lineage>
        <taxon>Bacteria</taxon>
        <taxon>Pseudomonadati</taxon>
        <taxon>Pseudomonadota</taxon>
        <taxon>Gammaproteobacteria</taxon>
        <taxon>Methylococcales</taxon>
        <taxon>Methylococcaceae</taxon>
        <taxon>Methylobacter</taxon>
    </lineage>
</organism>
<evidence type="ECO:0000313" key="4">
    <source>
        <dbReference type="Proteomes" id="UP001160519"/>
    </source>
</evidence>
<sequence>MADSKIYLNVPFAQKDEAKALGARWDAVQKKWHAPANKDIALFAKWQTEAGAVTSPRSKTSASKISSSSKKTTTGAKTHTQDKDFVAYNGDVPPWD</sequence>
<evidence type="ECO:0000313" key="3">
    <source>
        <dbReference type="EMBL" id="MDI1232389.1"/>
    </source>
</evidence>
<keyword evidence="4" id="KW-1185">Reference proteome</keyword>
<name>A0AA43TJ99_9GAMM</name>
<dbReference type="EMBL" id="JAQSDF010000081">
    <property type="protein sequence ID" value="MDI1232389.1"/>
    <property type="molecule type" value="Genomic_DNA"/>
</dbReference>
<feature type="region of interest" description="Disordered" evidence="1">
    <location>
        <begin position="51"/>
        <end position="96"/>
    </location>
</feature>
<feature type="domain" description="DUF5710" evidence="2">
    <location>
        <begin position="5"/>
        <end position="47"/>
    </location>
</feature>
<evidence type="ECO:0000259" key="2">
    <source>
        <dbReference type="Pfam" id="PF18974"/>
    </source>
</evidence>
<dbReference type="InterPro" id="IPR043764">
    <property type="entry name" value="DUF5710"/>
</dbReference>
<evidence type="ECO:0000256" key="1">
    <source>
        <dbReference type="SAM" id="MobiDB-lite"/>
    </source>
</evidence>